<evidence type="ECO:0000256" key="1">
    <source>
        <dbReference type="ARBA" id="ARBA00004613"/>
    </source>
</evidence>
<keyword evidence="6" id="KW-0325">Glycoprotein</keyword>
<dbReference type="SMART" id="SM00210">
    <property type="entry name" value="TSPN"/>
    <property type="match status" value="1"/>
</dbReference>
<dbReference type="InterPro" id="IPR008160">
    <property type="entry name" value="Collagen"/>
</dbReference>
<feature type="compositionally biased region" description="Basic and acidic residues" evidence="7">
    <location>
        <begin position="512"/>
        <end position="521"/>
    </location>
</feature>
<dbReference type="GO" id="GO:0005615">
    <property type="term" value="C:extracellular space"/>
    <property type="evidence" value="ECO:0007669"/>
    <property type="project" value="TreeGrafter"/>
</dbReference>
<dbReference type="Pfam" id="PF00092">
    <property type="entry name" value="VWA"/>
    <property type="match status" value="1"/>
</dbReference>
<dbReference type="SMART" id="SM00327">
    <property type="entry name" value="VWA"/>
    <property type="match status" value="1"/>
</dbReference>
<dbReference type="Pfam" id="PF01391">
    <property type="entry name" value="Collagen"/>
    <property type="match status" value="5"/>
</dbReference>
<feature type="compositionally biased region" description="Low complexity" evidence="7">
    <location>
        <begin position="912"/>
        <end position="923"/>
    </location>
</feature>
<dbReference type="PRINTS" id="PR00453">
    <property type="entry name" value="VWFADOMAIN"/>
</dbReference>
<evidence type="ECO:0000259" key="8">
    <source>
        <dbReference type="PROSITE" id="PS50234"/>
    </source>
</evidence>
<feature type="region of interest" description="Disordered" evidence="7">
    <location>
        <begin position="818"/>
        <end position="934"/>
    </location>
</feature>
<proteinExistence type="predicted"/>
<dbReference type="OrthoDB" id="10256829at2759"/>
<keyword evidence="2" id="KW-0964">Secreted</keyword>
<evidence type="ECO:0000313" key="10">
    <source>
        <dbReference type="Proteomes" id="UP001152622"/>
    </source>
</evidence>
<dbReference type="GO" id="GO:0030020">
    <property type="term" value="F:extracellular matrix structural constituent conferring tensile strength"/>
    <property type="evidence" value="ECO:0007669"/>
    <property type="project" value="TreeGrafter"/>
</dbReference>
<evidence type="ECO:0000313" key="9">
    <source>
        <dbReference type="EMBL" id="KAJ8336670.1"/>
    </source>
</evidence>
<dbReference type="AlphaFoldDB" id="A0A9Q1ED79"/>
<reference evidence="9" key="1">
    <citation type="journal article" date="2023" name="Science">
        <title>Genome structures resolve the early diversification of teleost fishes.</title>
        <authorList>
            <person name="Parey E."/>
            <person name="Louis A."/>
            <person name="Montfort J."/>
            <person name="Bouchez O."/>
            <person name="Roques C."/>
            <person name="Iampietro C."/>
            <person name="Lluch J."/>
            <person name="Castinel A."/>
            <person name="Donnadieu C."/>
            <person name="Desvignes T."/>
            <person name="Floi Bucao C."/>
            <person name="Jouanno E."/>
            <person name="Wen M."/>
            <person name="Mejri S."/>
            <person name="Dirks R."/>
            <person name="Jansen H."/>
            <person name="Henkel C."/>
            <person name="Chen W.J."/>
            <person name="Zahm M."/>
            <person name="Cabau C."/>
            <person name="Klopp C."/>
            <person name="Thompson A.W."/>
            <person name="Robinson-Rechavi M."/>
            <person name="Braasch I."/>
            <person name="Lecointre G."/>
            <person name="Bobe J."/>
            <person name="Postlethwait J.H."/>
            <person name="Berthelot C."/>
            <person name="Roest Crollius H."/>
            <person name="Guiguen Y."/>
        </authorList>
    </citation>
    <scope>NUCLEOTIDE SEQUENCE</scope>
    <source>
        <strain evidence="9">WJC10195</strain>
    </source>
</reference>
<organism evidence="9 10">
    <name type="scientific">Synaphobranchus kaupii</name>
    <name type="common">Kaup's arrowtooth eel</name>
    <dbReference type="NCBI Taxonomy" id="118154"/>
    <lineage>
        <taxon>Eukaryota</taxon>
        <taxon>Metazoa</taxon>
        <taxon>Chordata</taxon>
        <taxon>Craniata</taxon>
        <taxon>Vertebrata</taxon>
        <taxon>Euteleostomi</taxon>
        <taxon>Actinopterygii</taxon>
        <taxon>Neopterygii</taxon>
        <taxon>Teleostei</taxon>
        <taxon>Anguilliformes</taxon>
        <taxon>Synaphobranchidae</taxon>
        <taxon>Synaphobranchus</taxon>
    </lineage>
</organism>
<keyword evidence="3" id="KW-0732">Signal</keyword>
<evidence type="ECO:0000256" key="6">
    <source>
        <dbReference type="ARBA" id="ARBA00023180"/>
    </source>
</evidence>
<name>A0A9Q1ED79_SYNKA</name>
<gene>
    <name evidence="9" type="ORF">SKAU_G00378900</name>
</gene>
<dbReference type="Gene3D" id="3.40.50.410">
    <property type="entry name" value="von Willebrand factor, type A domain"/>
    <property type="match status" value="1"/>
</dbReference>
<dbReference type="SUPFAM" id="SSF49899">
    <property type="entry name" value="Concanavalin A-like lectins/glucanases"/>
    <property type="match status" value="1"/>
</dbReference>
<dbReference type="Proteomes" id="UP001152622">
    <property type="component" value="Chromosome 19"/>
</dbReference>
<dbReference type="GO" id="GO:0005581">
    <property type="term" value="C:collagen trimer"/>
    <property type="evidence" value="ECO:0007669"/>
    <property type="project" value="UniProtKB-KW"/>
</dbReference>
<dbReference type="PROSITE" id="PS50234">
    <property type="entry name" value="VWFA"/>
    <property type="match status" value="1"/>
</dbReference>
<dbReference type="GO" id="GO:0031012">
    <property type="term" value="C:extracellular matrix"/>
    <property type="evidence" value="ECO:0007669"/>
    <property type="project" value="TreeGrafter"/>
</dbReference>
<keyword evidence="4" id="KW-0677">Repeat</keyword>
<dbReference type="PANTHER" id="PTHR24023">
    <property type="entry name" value="COLLAGEN ALPHA"/>
    <property type="match status" value="1"/>
</dbReference>
<comment type="caution">
    <text evidence="9">The sequence shown here is derived from an EMBL/GenBank/DDBJ whole genome shotgun (WGS) entry which is preliminary data.</text>
</comment>
<dbReference type="InterPro" id="IPR036465">
    <property type="entry name" value="vWFA_dom_sf"/>
</dbReference>
<dbReference type="GO" id="GO:0030198">
    <property type="term" value="P:extracellular matrix organization"/>
    <property type="evidence" value="ECO:0007669"/>
    <property type="project" value="TreeGrafter"/>
</dbReference>
<evidence type="ECO:0000256" key="7">
    <source>
        <dbReference type="SAM" id="MobiDB-lite"/>
    </source>
</evidence>
<feature type="compositionally biased region" description="Low complexity" evidence="7">
    <location>
        <begin position="883"/>
        <end position="898"/>
    </location>
</feature>
<feature type="domain" description="VWFA" evidence="8">
    <location>
        <begin position="32"/>
        <end position="210"/>
    </location>
</feature>
<protein>
    <recommendedName>
        <fullName evidence="8">VWFA domain-containing protein</fullName>
    </recommendedName>
</protein>
<dbReference type="FunFam" id="3.40.50.410:FF:000004">
    <property type="entry name" value="collagen alpha-6(VI) chain"/>
    <property type="match status" value="1"/>
</dbReference>
<dbReference type="InterPro" id="IPR050149">
    <property type="entry name" value="Collagen_superfamily"/>
</dbReference>
<dbReference type="EMBL" id="JAINUF010000019">
    <property type="protein sequence ID" value="KAJ8336670.1"/>
    <property type="molecule type" value="Genomic_DNA"/>
</dbReference>
<feature type="compositionally biased region" description="Basic and acidic residues" evidence="7">
    <location>
        <begin position="476"/>
        <end position="485"/>
    </location>
</feature>
<dbReference type="InterPro" id="IPR013320">
    <property type="entry name" value="ConA-like_dom_sf"/>
</dbReference>
<keyword evidence="5" id="KW-0176">Collagen</keyword>
<feature type="region of interest" description="Disordered" evidence="7">
    <location>
        <begin position="429"/>
        <end position="787"/>
    </location>
</feature>
<evidence type="ECO:0000256" key="3">
    <source>
        <dbReference type="ARBA" id="ARBA00022729"/>
    </source>
</evidence>
<dbReference type="PANTHER" id="PTHR24023:SF1112">
    <property type="entry name" value="COL_CUTICLE_N DOMAIN-CONTAINING PROTEIN-RELATED"/>
    <property type="match status" value="1"/>
</dbReference>
<comment type="subcellular location">
    <subcellularLocation>
        <location evidence="1">Secreted</location>
    </subcellularLocation>
</comment>
<accession>A0A9Q1ED79</accession>
<dbReference type="InterPro" id="IPR002035">
    <property type="entry name" value="VWF_A"/>
</dbReference>
<sequence>MRRISELETFSPLHVLNRRYVEDAGCSTAKNDLVYIIDGSSSVGVPDFNTAKRWLINITGGFDVDSRHTQVAVVQYSDTPRLEIPLGEHQSVPELVRAIGDIGYLGGSTRTGRAIKFAVDHVFPSSSKRARAAKNRIAVVLTDGRSQDDVVDAAMEARAQNIVLFAVGVGDEVTSSELVSMATKPPSTYVLHAEDYTTIGRIRDAMEQKLCEESVCPVRIPMGSRDEKGFDLILGMGIDERARKVQGSLTAEAAYLLGPGVDIAMDTRLIFPEGLPPSYVFVATLRLRAPTNQERLHLFRVRSKGGFTQAAVRLNGQDKSVTFTTTSIYEEEQSVIFNDRGIKRLFDEDWHQLKLLVKPRRIICFLDDVQIEEQLLEETVPIYINGDTQVARETRAETTVPIEIQKLRLYCDPQQSERETACEIYSVHDDRCSPDRSPSSGECHCPIGSPGPPGLPGPMGFRGEKGREGPPGPDGKPGKLSERGKPGQPGLSGQKGEAGQLGLKGQPGHRGPKGDRGERGVPGKSGPPGPTGPGWSRLNVGSVGIPGKKGSKGDTGAPGLPGQPGMQGTPGIPGNHGPVGPMGQKGDRGDTGSPGIEGQPGVPGIRGLPGQTGPVGPQGERGPPGIMGLTGVRGPQGILGPRGSAGLDGPQGLKGNSGEKGPAGSPGQPGLAGNEGHPGPRGLPGAMGMPGFKGHKGELGSSGPKGNQGERGSDGTPGRPGTPGEAGLRGSKGEKGVEGEPGIRGVDGKKGDVGTLGAAGSRGSPGRDGLPGQPGVPGYPGKPGKSPTDEHLIKLCSTVLQNLLPELLQAIAPPTSCRHCETKQGTPGEPGLPGPEGPSGPVGYPGTAGMRGYPGPPGRQGLQGNKGEIGPMGLKGSKGEGDTGLPGPSGPTGHPGPRGADGEGRRGPPGIPGQSGIPGVPGKRGPPGPAGACDVSLCYQAYGFRNDRFSKGPNS</sequence>
<evidence type="ECO:0000256" key="2">
    <source>
        <dbReference type="ARBA" id="ARBA00022525"/>
    </source>
</evidence>
<dbReference type="InterPro" id="IPR048287">
    <property type="entry name" value="TSPN-like_N"/>
</dbReference>
<dbReference type="FunFam" id="2.60.120.200:FF:000068">
    <property type="entry name" value="collagen alpha-1(XXI) chain isoform X1"/>
    <property type="match status" value="1"/>
</dbReference>
<evidence type="ECO:0000256" key="4">
    <source>
        <dbReference type="ARBA" id="ARBA00022737"/>
    </source>
</evidence>
<evidence type="ECO:0000256" key="5">
    <source>
        <dbReference type="ARBA" id="ARBA00023119"/>
    </source>
</evidence>
<dbReference type="SUPFAM" id="SSF53300">
    <property type="entry name" value="vWA-like"/>
    <property type="match status" value="1"/>
</dbReference>
<dbReference type="Gene3D" id="2.60.120.200">
    <property type="match status" value="1"/>
</dbReference>
<keyword evidence="10" id="KW-1185">Reference proteome</keyword>